<evidence type="ECO:0000256" key="1">
    <source>
        <dbReference type="SAM" id="Phobius"/>
    </source>
</evidence>
<dbReference type="GeneID" id="93292599"/>
<dbReference type="RefSeq" id="WP_010653022.1">
    <property type="nucleotide sequence ID" value="NZ_JAPHOO010000001.1"/>
</dbReference>
<feature type="transmembrane region" description="Helical" evidence="1">
    <location>
        <begin position="60"/>
        <end position="81"/>
    </location>
</feature>
<accession>A0A377G7J2</accession>
<evidence type="ECO:0000313" key="3">
    <source>
        <dbReference type="Proteomes" id="UP000254554"/>
    </source>
</evidence>
<feature type="transmembrane region" description="Helical" evidence="1">
    <location>
        <begin position="93"/>
        <end position="114"/>
    </location>
</feature>
<keyword evidence="3" id="KW-1185">Reference proteome</keyword>
<dbReference type="EMBL" id="UGGT01000001">
    <property type="protein sequence ID" value="STO20724.1"/>
    <property type="molecule type" value="Genomic_DNA"/>
</dbReference>
<feature type="transmembrane region" description="Helical" evidence="1">
    <location>
        <begin position="36"/>
        <end position="54"/>
    </location>
</feature>
<proteinExistence type="predicted"/>
<dbReference type="AlphaFoldDB" id="A0A377G7J2"/>
<dbReference type="Proteomes" id="UP000254554">
    <property type="component" value="Unassembled WGS sequence"/>
</dbReference>
<protein>
    <recommendedName>
        <fullName evidence="4">Invasion gene expression up-regulator, SirB</fullName>
    </recommendedName>
</protein>
<evidence type="ECO:0008006" key="4">
    <source>
        <dbReference type="Google" id="ProtNLM"/>
    </source>
</evidence>
<reference evidence="2 3" key="1">
    <citation type="submission" date="2018-06" db="EMBL/GenBank/DDBJ databases">
        <authorList>
            <consortium name="Pathogen Informatics"/>
            <person name="Doyle S."/>
        </authorList>
    </citation>
    <scope>NUCLEOTIDE SEQUENCE [LARGE SCALE GENOMIC DNA]</scope>
    <source>
        <strain evidence="2 3">NCTC11370</strain>
    </source>
</reference>
<feature type="transmembrane region" description="Helical" evidence="1">
    <location>
        <begin position="6"/>
        <end position="24"/>
    </location>
</feature>
<gene>
    <name evidence="2" type="ORF">NCTC11370_00783</name>
</gene>
<name>A0A377G7J2_9GAMM</name>
<keyword evidence="1" id="KW-0472">Membrane</keyword>
<sequence>MLILAIVLFLVAAVFGFFLLTAILQDRPVKDVVKKFHGIFAALGLIILIVYMLAFMTGKATPLIIGLILLIIAAFGGLTLFSLLKKGKPVPKLVVIVHPIIAIAGLIAVISYVLP</sequence>
<evidence type="ECO:0000313" key="2">
    <source>
        <dbReference type="EMBL" id="STO20724.1"/>
    </source>
</evidence>
<keyword evidence="1" id="KW-0812">Transmembrane</keyword>
<keyword evidence="1" id="KW-1133">Transmembrane helix</keyword>
<organism evidence="2 3">
    <name type="scientific">Fluoribacter dumoffii</name>
    <dbReference type="NCBI Taxonomy" id="463"/>
    <lineage>
        <taxon>Bacteria</taxon>
        <taxon>Pseudomonadati</taxon>
        <taxon>Pseudomonadota</taxon>
        <taxon>Gammaproteobacteria</taxon>
        <taxon>Legionellales</taxon>
        <taxon>Legionellaceae</taxon>
        <taxon>Fluoribacter</taxon>
    </lineage>
</organism>